<evidence type="ECO:0000313" key="1">
    <source>
        <dbReference type="EMBL" id="CAG8618519.1"/>
    </source>
</evidence>
<comment type="caution">
    <text evidence="1">The sequence shown here is derived from an EMBL/GenBank/DDBJ whole genome shotgun (WGS) entry which is preliminary data.</text>
</comment>
<proteinExistence type="predicted"/>
<feature type="non-terminal residue" evidence="1">
    <location>
        <position position="112"/>
    </location>
</feature>
<gene>
    <name evidence="1" type="ORF">PBRASI_LOCUS8569</name>
</gene>
<keyword evidence="2" id="KW-1185">Reference proteome</keyword>
<name>A0A9N9GQD4_9GLOM</name>
<sequence length="112" mass="13202">VISDVNDVKKYNKGTYVVDIVSQLFEYREMAWLRRSPEADVSKFICDWVKLVHMCKDAHSQIFNIITKGQSGTLNRSIEESFTIPLKPFESLEELKDFVYRWLRFAKIPPKE</sequence>
<organism evidence="1 2">
    <name type="scientific">Paraglomus brasilianum</name>
    <dbReference type="NCBI Taxonomy" id="144538"/>
    <lineage>
        <taxon>Eukaryota</taxon>
        <taxon>Fungi</taxon>
        <taxon>Fungi incertae sedis</taxon>
        <taxon>Mucoromycota</taxon>
        <taxon>Glomeromycotina</taxon>
        <taxon>Glomeromycetes</taxon>
        <taxon>Paraglomerales</taxon>
        <taxon>Paraglomeraceae</taxon>
        <taxon>Paraglomus</taxon>
    </lineage>
</organism>
<dbReference type="OrthoDB" id="2387127at2759"/>
<evidence type="ECO:0000313" key="2">
    <source>
        <dbReference type="Proteomes" id="UP000789739"/>
    </source>
</evidence>
<accession>A0A9N9GQD4</accession>
<dbReference type="AlphaFoldDB" id="A0A9N9GQD4"/>
<reference evidence="1" key="1">
    <citation type="submission" date="2021-06" db="EMBL/GenBank/DDBJ databases">
        <authorList>
            <person name="Kallberg Y."/>
            <person name="Tangrot J."/>
            <person name="Rosling A."/>
        </authorList>
    </citation>
    <scope>NUCLEOTIDE SEQUENCE</scope>
    <source>
        <strain evidence="1">BR232B</strain>
    </source>
</reference>
<protein>
    <submittedName>
        <fullName evidence="1">729_t:CDS:1</fullName>
    </submittedName>
</protein>
<dbReference type="Proteomes" id="UP000789739">
    <property type="component" value="Unassembled WGS sequence"/>
</dbReference>
<dbReference type="EMBL" id="CAJVPI010001563">
    <property type="protein sequence ID" value="CAG8618519.1"/>
    <property type="molecule type" value="Genomic_DNA"/>
</dbReference>